<dbReference type="InterPro" id="IPR018052">
    <property type="entry name" value="Ald1_epimerase_CS"/>
</dbReference>
<dbReference type="CDD" id="cd09019">
    <property type="entry name" value="galactose_mutarotase_like"/>
    <property type="match status" value="1"/>
</dbReference>
<feature type="binding site" evidence="11">
    <location>
        <begin position="171"/>
        <end position="173"/>
    </location>
    <ligand>
        <name>beta-D-galactose</name>
        <dbReference type="ChEBI" id="CHEBI:27667"/>
    </ligand>
</feature>
<dbReference type="PANTHER" id="PTHR10091">
    <property type="entry name" value="ALDOSE-1-EPIMERASE"/>
    <property type="match status" value="1"/>
</dbReference>
<evidence type="ECO:0000313" key="13">
    <source>
        <dbReference type="Proteomes" id="UP000886721"/>
    </source>
</evidence>
<dbReference type="SUPFAM" id="SSF74650">
    <property type="entry name" value="Galactose mutarotase-like"/>
    <property type="match status" value="1"/>
</dbReference>
<evidence type="ECO:0000256" key="10">
    <source>
        <dbReference type="PIRSR" id="PIRSR005096-2"/>
    </source>
</evidence>
<keyword evidence="7 8" id="KW-0119">Carbohydrate metabolism</keyword>
<dbReference type="GO" id="GO:0004034">
    <property type="term" value="F:aldose 1-epimerase activity"/>
    <property type="evidence" value="ECO:0007669"/>
    <property type="project" value="UniProtKB-EC"/>
</dbReference>
<keyword evidence="6 8" id="KW-0413">Isomerase</keyword>
<evidence type="ECO:0000256" key="7">
    <source>
        <dbReference type="ARBA" id="ARBA00023277"/>
    </source>
</evidence>
<comment type="catalytic activity">
    <reaction evidence="1 8">
        <text>alpha-D-glucose = beta-D-glucose</text>
        <dbReference type="Rhea" id="RHEA:10264"/>
        <dbReference type="ChEBI" id="CHEBI:15903"/>
        <dbReference type="ChEBI" id="CHEBI:17925"/>
        <dbReference type="EC" id="5.1.3.3"/>
    </reaction>
</comment>
<dbReference type="EMBL" id="DXEM01000031">
    <property type="protein sequence ID" value="HIX68233.1"/>
    <property type="molecule type" value="Genomic_DNA"/>
</dbReference>
<evidence type="ECO:0000256" key="8">
    <source>
        <dbReference type="PIRNR" id="PIRNR005096"/>
    </source>
</evidence>
<comment type="similarity">
    <text evidence="3 8">Belongs to the aldose epimerase family.</text>
</comment>
<sequence length="338" mass="37815">MTKVEITGQKDNRIVFFELSNEELRVKATNLGCHILSIFAKDRSGKAEDVVLGLEDLEDCYHDGTYMGAVVGRVANRIGGAKFDLNGETYHLAANNGPNSLHGGNAGFDQKVFEYEILENGVRFIYLSPDGEEGYPGSMYLKVTYLLEGNTLKLKYDAVSDQDTLVNITNHTYFNLTGGKDKIYHHQLKVAADQFACVDADCLATGEFRDVDGTPFDFRQFHEIGERIEEEEEQLKLAGGYDHSFVFDSSEDQAELYDPESGRKLVISTTLPAMQVYTGNFLAGSANGKHGKPYENRDGVALETQFLPNSIHIEKEPKVILRKGEQYQSETSFRFEVE</sequence>
<evidence type="ECO:0000256" key="1">
    <source>
        <dbReference type="ARBA" id="ARBA00001614"/>
    </source>
</evidence>
<dbReference type="Gene3D" id="2.70.98.10">
    <property type="match status" value="1"/>
</dbReference>
<protein>
    <recommendedName>
        <fullName evidence="5 8">Aldose 1-epimerase</fullName>
        <ecNumber evidence="4 8">5.1.3.3</ecNumber>
    </recommendedName>
</protein>
<feature type="active site" description="Proton acceptor" evidence="9">
    <location>
        <position position="303"/>
    </location>
</feature>
<dbReference type="Proteomes" id="UP000886721">
    <property type="component" value="Unassembled WGS sequence"/>
</dbReference>
<gene>
    <name evidence="12" type="ORF">H9735_08995</name>
</gene>
<dbReference type="GO" id="GO:0033499">
    <property type="term" value="P:galactose catabolic process via UDP-galactose, Leloir pathway"/>
    <property type="evidence" value="ECO:0007669"/>
    <property type="project" value="TreeGrafter"/>
</dbReference>
<dbReference type="GO" id="GO:0005737">
    <property type="term" value="C:cytoplasm"/>
    <property type="evidence" value="ECO:0007669"/>
    <property type="project" value="TreeGrafter"/>
</dbReference>
<reference evidence="12" key="2">
    <citation type="submission" date="2021-04" db="EMBL/GenBank/DDBJ databases">
        <authorList>
            <person name="Gilroy R."/>
        </authorList>
    </citation>
    <scope>NUCLEOTIDE SEQUENCE</scope>
    <source>
        <strain evidence="12">CHK191-13928</strain>
    </source>
</reference>
<feature type="binding site" evidence="10">
    <location>
        <position position="242"/>
    </location>
    <ligand>
        <name>beta-D-galactose</name>
        <dbReference type="ChEBI" id="CHEBI:27667"/>
    </ligand>
</feature>
<dbReference type="AlphaFoldDB" id="A0A9D2B9U5"/>
<dbReference type="InterPro" id="IPR015443">
    <property type="entry name" value="Aldose_1-epimerase"/>
</dbReference>
<dbReference type="PANTHER" id="PTHR10091:SF0">
    <property type="entry name" value="GALACTOSE MUTAROTASE"/>
    <property type="match status" value="1"/>
</dbReference>
<organism evidence="12 13">
    <name type="scientific">Candidatus Anaerostipes excrementavium</name>
    <dbReference type="NCBI Taxonomy" id="2838463"/>
    <lineage>
        <taxon>Bacteria</taxon>
        <taxon>Bacillati</taxon>
        <taxon>Bacillota</taxon>
        <taxon>Clostridia</taxon>
        <taxon>Lachnospirales</taxon>
        <taxon>Lachnospiraceae</taxon>
        <taxon>Anaerostipes</taxon>
    </lineage>
</organism>
<dbReference type="InterPro" id="IPR047215">
    <property type="entry name" value="Galactose_mutarotase-like"/>
</dbReference>
<name>A0A9D2B9U5_9FIRM</name>
<evidence type="ECO:0000256" key="9">
    <source>
        <dbReference type="PIRSR" id="PIRSR005096-1"/>
    </source>
</evidence>
<evidence type="ECO:0000256" key="3">
    <source>
        <dbReference type="ARBA" id="ARBA00006206"/>
    </source>
</evidence>
<dbReference type="GO" id="GO:0006006">
    <property type="term" value="P:glucose metabolic process"/>
    <property type="evidence" value="ECO:0007669"/>
    <property type="project" value="TreeGrafter"/>
</dbReference>
<dbReference type="InterPro" id="IPR011013">
    <property type="entry name" value="Gal_mutarotase_sf_dom"/>
</dbReference>
<evidence type="ECO:0000313" key="12">
    <source>
        <dbReference type="EMBL" id="HIX68233.1"/>
    </source>
</evidence>
<accession>A0A9D2B9U5</accession>
<comment type="caution">
    <text evidence="12">The sequence shown here is derived from an EMBL/GenBank/DDBJ whole genome shotgun (WGS) entry which is preliminary data.</text>
</comment>
<proteinExistence type="inferred from homology"/>
<dbReference type="Pfam" id="PF01263">
    <property type="entry name" value="Aldose_epim"/>
    <property type="match status" value="1"/>
</dbReference>
<evidence type="ECO:0000256" key="2">
    <source>
        <dbReference type="ARBA" id="ARBA00005028"/>
    </source>
</evidence>
<dbReference type="InterPro" id="IPR008183">
    <property type="entry name" value="Aldose_1/G6P_1-epimerase"/>
</dbReference>
<dbReference type="InterPro" id="IPR014718">
    <property type="entry name" value="GH-type_carb-bd"/>
</dbReference>
<evidence type="ECO:0000256" key="5">
    <source>
        <dbReference type="ARBA" id="ARBA00014165"/>
    </source>
</evidence>
<dbReference type="PIRSF" id="PIRSF005096">
    <property type="entry name" value="GALM"/>
    <property type="match status" value="1"/>
</dbReference>
<dbReference type="NCBIfam" id="NF008277">
    <property type="entry name" value="PRK11055.1"/>
    <property type="match status" value="1"/>
</dbReference>
<evidence type="ECO:0000256" key="4">
    <source>
        <dbReference type="ARBA" id="ARBA00013185"/>
    </source>
</evidence>
<dbReference type="PROSITE" id="PS00545">
    <property type="entry name" value="ALDOSE_1_EPIMERASE"/>
    <property type="match status" value="1"/>
</dbReference>
<dbReference type="GO" id="GO:0030246">
    <property type="term" value="F:carbohydrate binding"/>
    <property type="evidence" value="ECO:0007669"/>
    <property type="project" value="InterPro"/>
</dbReference>
<feature type="active site" description="Proton donor" evidence="9">
    <location>
        <position position="171"/>
    </location>
</feature>
<evidence type="ECO:0000256" key="11">
    <source>
        <dbReference type="PIRSR" id="PIRSR005096-3"/>
    </source>
</evidence>
<dbReference type="EC" id="5.1.3.3" evidence="4 8"/>
<evidence type="ECO:0000256" key="6">
    <source>
        <dbReference type="ARBA" id="ARBA00023235"/>
    </source>
</evidence>
<reference evidence="12" key="1">
    <citation type="journal article" date="2021" name="PeerJ">
        <title>Extensive microbial diversity within the chicken gut microbiome revealed by metagenomics and culture.</title>
        <authorList>
            <person name="Gilroy R."/>
            <person name="Ravi A."/>
            <person name="Getino M."/>
            <person name="Pursley I."/>
            <person name="Horton D.L."/>
            <person name="Alikhan N.F."/>
            <person name="Baker D."/>
            <person name="Gharbi K."/>
            <person name="Hall N."/>
            <person name="Watson M."/>
            <person name="Adriaenssens E.M."/>
            <person name="Foster-Nyarko E."/>
            <person name="Jarju S."/>
            <person name="Secka A."/>
            <person name="Antonio M."/>
            <person name="Oren A."/>
            <person name="Chaudhuri R.R."/>
            <person name="La Ragione R."/>
            <person name="Hildebrand F."/>
            <person name="Pallen M.J."/>
        </authorList>
    </citation>
    <scope>NUCLEOTIDE SEQUENCE</scope>
    <source>
        <strain evidence="12">CHK191-13928</strain>
    </source>
</reference>
<feature type="binding site" evidence="11">
    <location>
        <begin position="76"/>
        <end position="77"/>
    </location>
    <ligand>
        <name>beta-D-galactose</name>
        <dbReference type="ChEBI" id="CHEBI:27667"/>
    </ligand>
</feature>
<comment type="pathway">
    <text evidence="2 8">Carbohydrate metabolism; hexose metabolism.</text>
</comment>